<dbReference type="Pfam" id="PF04542">
    <property type="entry name" value="Sigma70_r2"/>
    <property type="match status" value="1"/>
</dbReference>
<dbReference type="AlphaFoldDB" id="A0A4Z1C4G2"/>
<evidence type="ECO:0000259" key="6">
    <source>
        <dbReference type="Pfam" id="PF08281"/>
    </source>
</evidence>
<dbReference type="GO" id="GO:0003677">
    <property type="term" value="F:DNA binding"/>
    <property type="evidence" value="ECO:0007669"/>
    <property type="project" value="InterPro"/>
</dbReference>
<evidence type="ECO:0000313" key="8">
    <source>
        <dbReference type="Proteomes" id="UP000297998"/>
    </source>
</evidence>
<evidence type="ECO:0000256" key="2">
    <source>
        <dbReference type="ARBA" id="ARBA00023015"/>
    </source>
</evidence>
<dbReference type="PANTHER" id="PTHR43133:SF45">
    <property type="entry name" value="RNA POLYMERASE ECF-TYPE SIGMA FACTOR"/>
    <property type="match status" value="1"/>
</dbReference>
<dbReference type="InterPro" id="IPR014284">
    <property type="entry name" value="RNA_pol_sigma-70_dom"/>
</dbReference>
<feature type="domain" description="RNA polymerase sigma factor 70 region 4 type 2" evidence="6">
    <location>
        <begin position="104"/>
        <end position="155"/>
    </location>
</feature>
<evidence type="ECO:0000256" key="4">
    <source>
        <dbReference type="ARBA" id="ARBA00023163"/>
    </source>
</evidence>
<evidence type="ECO:0000256" key="3">
    <source>
        <dbReference type="ARBA" id="ARBA00023082"/>
    </source>
</evidence>
<dbReference type="Pfam" id="PF08281">
    <property type="entry name" value="Sigma70_r4_2"/>
    <property type="match status" value="1"/>
</dbReference>
<dbReference type="InterPro" id="IPR007627">
    <property type="entry name" value="RNA_pol_sigma70_r2"/>
</dbReference>
<dbReference type="PANTHER" id="PTHR43133">
    <property type="entry name" value="RNA POLYMERASE ECF-TYPE SIGMA FACTO"/>
    <property type="match status" value="1"/>
</dbReference>
<dbReference type="InterPro" id="IPR036388">
    <property type="entry name" value="WH-like_DNA-bd_sf"/>
</dbReference>
<comment type="caution">
    <text evidence="7">The sequence shown here is derived from an EMBL/GenBank/DDBJ whole genome shotgun (WGS) entry which is preliminary data.</text>
</comment>
<name>A0A4Z1C4G2_9FLAO</name>
<dbReference type="Proteomes" id="UP000297998">
    <property type="component" value="Unassembled WGS sequence"/>
</dbReference>
<dbReference type="InterPro" id="IPR013325">
    <property type="entry name" value="RNA_pol_sigma_r2"/>
</dbReference>
<evidence type="ECO:0000259" key="5">
    <source>
        <dbReference type="Pfam" id="PF04542"/>
    </source>
</evidence>
<reference evidence="7 8" key="1">
    <citation type="submission" date="2019-03" db="EMBL/GenBank/DDBJ databases">
        <title>Empedobacter tilapiae sp. nov., isolated from an intestine of Nile tilapia Oreochromis niloticus.</title>
        <authorList>
            <person name="Kim Y.-O."/>
            <person name="Yoon J.-H."/>
        </authorList>
    </citation>
    <scope>NUCLEOTIDE SEQUENCE [LARGE SCALE GENOMIC DNA]</scope>
    <source>
        <strain evidence="7 8">MRS2</strain>
    </source>
</reference>
<feature type="domain" description="RNA polymerase sigma-70 region 2" evidence="5">
    <location>
        <begin position="10"/>
        <end position="76"/>
    </location>
</feature>
<dbReference type="GO" id="GO:0006352">
    <property type="term" value="P:DNA-templated transcription initiation"/>
    <property type="evidence" value="ECO:0007669"/>
    <property type="project" value="InterPro"/>
</dbReference>
<dbReference type="Gene3D" id="1.10.1740.10">
    <property type="match status" value="1"/>
</dbReference>
<dbReference type="Gene3D" id="1.10.10.10">
    <property type="entry name" value="Winged helix-like DNA-binding domain superfamily/Winged helix DNA-binding domain"/>
    <property type="match status" value="1"/>
</dbReference>
<dbReference type="NCBIfam" id="TIGR02937">
    <property type="entry name" value="sigma70-ECF"/>
    <property type="match status" value="1"/>
</dbReference>
<dbReference type="InterPro" id="IPR013249">
    <property type="entry name" value="RNA_pol_sigma70_r4_t2"/>
</dbReference>
<dbReference type="InterPro" id="IPR013324">
    <property type="entry name" value="RNA_pol_sigma_r3/r4-like"/>
</dbReference>
<dbReference type="OrthoDB" id="9780326at2"/>
<gene>
    <name evidence="7" type="ORF">E4J94_08550</name>
</gene>
<sequence>MKNQKEFLELIEQHKGILYKISRMYMDNSEDQNDLIQEIILQLWKSFERFKGNSQFSTWMYRVSLNTALTYFKKENKKTSRYTFLENVDQIDEVDSDEKETQLELFYKAVHELNKVEKALIFLFLEGQSHKEISSNLGISEGNARVKLNRTKEKIQIIIKKYDYEF</sequence>
<accession>A0A4Z1C4G2</accession>
<dbReference type="InterPro" id="IPR039425">
    <property type="entry name" value="RNA_pol_sigma-70-like"/>
</dbReference>
<dbReference type="GO" id="GO:0016987">
    <property type="term" value="F:sigma factor activity"/>
    <property type="evidence" value="ECO:0007669"/>
    <property type="project" value="UniProtKB-KW"/>
</dbReference>
<organism evidence="7 8">
    <name type="scientific">Empedobacter tilapiae</name>
    <dbReference type="NCBI Taxonomy" id="2491114"/>
    <lineage>
        <taxon>Bacteria</taxon>
        <taxon>Pseudomonadati</taxon>
        <taxon>Bacteroidota</taxon>
        <taxon>Flavobacteriia</taxon>
        <taxon>Flavobacteriales</taxon>
        <taxon>Weeksellaceae</taxon>
        <taxon>Empedobacter</taxon>
    </lineage>
</organism>
<proteinExistence type="inferred from homology"/>
<comment type="similarity">
    <text evidence="1">Belongs to the sigma-70 factor family. ECF subfamily.</text>
</comment>
<protein>
    <submittedName>
        <fullName evidence="7">Sigma-70 family RNA polymerase sigma factor</fullName>
    </submittedName>
</protein>
<keyword evidence="2" id="KW-0805">Transcription regulation</keyword>
<evidence type="ECO:0000256" key="1">
    <source>
        <dbReference type="ARBA" id="ARBA00010641"/>
    </source>
</evidence>
<dbReference type="SUPFAM" id="SSF88946">
    <property type="entry name" value="Sigma2 domain of RNA polymerase sigma factors"/>
    <property type="match status" value="1"/>
</dbReference>
<keyword evidence="8" id="KW-1185">Reference proteome</keyword>
<evidence type="ECO:0000313" key="7">
    <source>
        <dbReference type="EMBL" id="TGN27251.1"/>
    </source>
</evidence>
<keyword evidence="4" id="KW-0804">Transcription</keyword>
<dbReference type="EMBL" id="SRPE01000005">
    <property type="protein sequence ID" value="TGN27251.1"/>
    <property type="molecule type" value="Genomic_DNA"/>
</dbReference>
<dbReference type="SUPFAM" id="SSF88659">
    <property type="entry name" value="Sigma3 and sigma4 domains of RNA polymerase sigma factors"/>
    <property type="match status" value="1"/>
</dbReference>
<keyword evidence="3" id="KW-0731">Sigma factor</keyword>